<comment type="caution">
    <text evidence="1">The sequence shown here is derived from an EMBL/GenBank/DDBJ whole genome shotgun (WGS) entry which is preliminary data.</text>
</comment>
<sequence>MPFETKLAGKLDCKLSSFTKFFRKLEHSTVLTKDSKVWKIVYDVQSCPEAPRLLKTDTQVTGSYSNKNSEKLREKKTNILGLKKGGNGES</sequence>
<organism evidence="1 2">
    <name type="scientific">Paenibacillus solani</name>
    <dbReference type="NCBI Taxonomy" id="1705565"/>
    <lineage>
        <taxon>Bacteria</taxon>
        <taxon>Bacillati</taxon>
        <taxon>Bacillota</taxon>
        <taxon>Bacilli</taxon>
        <taxon>Bacillales</taxon>
        <taxon>Paenibacillaceae</taxon>
        <taxon>Paenibacillus</taxon>
    </lineage>
</organism>
<gene>
    <name evidence="1" type="ORF">AM231_18590</name>
</gene>
<dbReference type="Proteomes" id="UP000036932">
    <property type="component" value="Unassembled WGS sequence"/>
</dbReference>
<protein>
    <submittedName>
        <fullName evidence="1">Uncharacterized protein</fullName>
    </submittedName>
</protein>
<dbReference type="EMBL" id="LIUT01000003">
    <property type="protein sequence ID" value="KOR82344.1"/>
    <property type="molecule type" value="Genomic_DNA"/>
</dbReference>
<name>A0A0M1NKG2_9BACL</name>
<evidence type="ECO:0000313" key="2">
    <source>
        <dbReference type="Proteomes" id="UP000036932"/>
    </source>
</evidence>
<evidence type="ECO:0000313" key="1">
    <source>
        <dbReference type="EMBL" id="KOR82344.1"/>
    </source>
</evidence>
<reference evidence="2" key="1">
    <citation type="submission" date="2015-08" db="EMBL/GenBank/DDBJ databases">
        <title>Genome sequencing project for genomic taxonomy and phylogenomics of Bacillus-like bacteria.</title>
        <authorList>
            <person name="Liu B."/>
            <person name="Wang J."/>
            <person name="Zhu Y."/>
            <person name="Liu G."/>
            <person name="Chen Q."/>
            <person name="Chen Z."/>
            <person name="Lan J."/>
            <person name="Che J."/>
            <person name="Ge C."/>
            <person name="Shi H."/>
            <person name="Pan Z."/>
            <person name="Liu X."/>
        </authorList>
    </citation>
    <scope>NUCLEOTIDE SEQUENCE [LARGE SCALE GENOMIC DNA]</scope>
    <source>
        <strain evidence="2">FJAT-22460</strain>
    </source>
</reference>
<keyword evidence="2" id="KW-1185">Reference proteome</keyword>
<dbReference type="PATRIC" id="fig|1705565.3.peg.5668"/>
<proteinExistence type="predicted"/>
<dbReference type="AlphaFoldDB" id="A0A0M1NKG2"/>
<accession>A0A0M1NKG2</accession>